<accession>A0A5C8P7U1</accession>
<dbReference type="EMBL" id="VDUZ01000084">
    <property type="protein sequence ID" value="TXL69407.1"/>
    <property type="molecule type" value="Genomic_DNA"/>
</dbReference>
<dbReference type="InterPro" id="IPR001188">
    <property type="entry name" value="Sperm_putr-bd"/>
</dbReference>
<evidence type="ECO:0000256" key="1">
    <source>
        <dbReference type="ARBA" id="ARBA00004418"/>
    </source>
</evidence>
<dbReference type="OrthoDB" id="6776301at2"/>
<dbReference type="GO" id="GO:0015846">
    <property type="term" value="P:polyamine transport"/>
    <property type="evidence" value="ECO:0007669"/>
    <property type="project" value="InterPro"/>
</dbReference>
<organism evidence="6 7">
    <name type="scientific">Vineibacter terrae</name>
    <dbReference type="NCBI Taxonomy" id="2586908"/>
    <lineage>
        <taxon>Bacteria</taxon>
        <taxon>Pseudomonadati</taxon>
        <taxon>Pseudomonadota</taxon>
        <taxon>Alphaproteobacteria</taxon>
        <taxon>Hyphomicrobiales</taxon>
        <taxon>Vineibacter</taxon>
    </lineage>
</organism>
<dbReference type="PRINTS" id="PR00909">
    <property type="entry name" value="SPERMDNBNDNG"/>
</dbReference>
<evidence type="ECO:0000256" key="5">
    <source>
        <dbReference type="SAM" id="MobiDB-lite"/>
    </source>
</evidence>
<dbReference type="SUPFAM" id="SSF53850">
    <property type="entry name" value="Periplasmic binding protein-like II"/>
    <property type="match status" value="1"/>
</dbReference>
<feature type="region of interest" description="Disordered" evidence="5">
    <location>
        <begin position="1"/>
        <end position="20"/>
    </location>
</feature>
<keyword evidence="4" id="KW-0574">Periplasm</keyword>
<comment type="caution">
    <text evidence="6">The sequence shown here is derived from an EMBL/GenBank/DDBJ whole genome shotgun (WGS) entry which is preliminary data.</text>
</comment>
<dbReference type="Proteomes" id="UP000321638">
    <property type="component" value="Unassembled WGS sequence"/>
</dbReference>
<comment type="subcellular location">
    <subcellularLocation>
        <location evidence="1">Periplasm</location>
    </subcellularLocation>
</comment>
<name>A0A5C8P7U1_9HYPH</name>
<evidence type="ECO:0000313" key="6">
    <source>
        <dbReference type="EMBL" id="TXL69407.1"/>
    </source>
</evidence>
<evidence type="ECO:0000256" key="2">
    <source>
        <dbReference type="ARBA" id="ARBA00022448"/>
    </source>
</evidence>
<feature type="compositionally biased region" description="Polar residues" evidence="5">
    <location>
        <begin position="1"/>
        <end position="11"/>
    </location>
</feature>
<dbReference type="InterPro" id="IPR006059">
    <property type="entry name" value="SBP"/>
</dbReference>
<dbReference type="PANTHER" id="PTHR30222">
    <property type="entry name" value="SPERMIDINE/PUTRESCINE-BINDING PERIPLASMIC PROTEIN"/>
    <property type="match status" value="1"/>
</dbReference>
<keyword evidence="2" id="KW-0813">Transport</keyword>
<dbReference type="InterPro" id="IPR006311">
    <property type="entry name" value="TAT_signal"/>
</dbReference>
<evidence type="ECO:0000256" key="3">
    <source>
        <dbReference type="ARBA" id="ARBA00022729"/>
    </source>
</evidence>
<dbReference type="Gene3D" id="3.40.190.10">
    <property type="entry name" value="Periplasmic binding protein-like II"/>
    <property type="match status" value="2"/>
</dbReference>
<gene>
    <name evidence="6" type="ORF">FHP25_39135</name>
</gene>
<proteinExistence type="predicted"/>
<dbReference type="GO" id="GO:0019808">
    <property type="term" value="F:polyamine binding"/>
    <property type="evidence" value="ECO:0007669"/>
    <property type="project" value="InterPro"/>
</dbReference>
<keyword evidence="7" id="KW-1185">Reference proteome</keyword>
<sequence>MGRDSMSSTRNVHGGRGQSRRRILKVAAAAGAVAASGPWIVRDALSSSGELNLLHWDDELPNPVIPDFEKATGIKVKSTSFSQNEEQINKLQATRGQGFDLCQPTHDRAPQFEEIDVLQPFDEKKLALDAIVPAMLSASKTSWTWKGRLYHVPHCWGTEAIAWRNDLTRIEPKALSYGTLWNDEYKGKVVGRPHSLLLGIGLWLDGEGKLKSNRMLDAYKDEDAMKKIYDVLLKEAIARKPWIKQFWDSADNTKSAFMSNGCVIGQTWDGPPINLKKAGQPISYMAPKEGAIGWVDGWALSKAARNIDQAYAFLKYLHSPEGSAKVAENSGYNPVAKGAEKLLSDKARAIFDEAYLKGEALDGMWWRPIEPSWFAELRTQYAEKFKAA</sequence>
<dbReference type="GO" id="GO:0042597">
    <property type="term" value="C:periplasmic space"/>
    <property type="evidence" value="ECO:0007669"/>
    <property type="project" value="UniProtKB-SubCell"/>
</dbReference>
<protein>
    <submittedName>
        <fullName evidence="6">Extracellular solute-binding protein</fullName>
    </submittedName>
</protein>
<dbReference type="AlphaFoldDB" id="A0A5C8P7U1"/>
<reference evidence="6 7" key="1">
    <citation type="submission" date="2019-06" db="EMBL/GenBank/DDBJ databases">
        <title>New taxonomy in bacterial strain CC-CFT640, isolated from vineyard.</title>
        <authorList>
            <person name="Lin S.-Y."/>
            <person name="Tsai C.-F."/>
            <person name="Young C.-C."/>
        </authorList>
    </citation>
    <scope>NUCLEOTIDE SEQUENCE [LARGE SCALE GENOMIC DNA]</scope>
    <source>
        <strain evidence="6 7">CC-CFT640</strain>
    </source>
</reference>
<dbReference type="Pfam" id="PF13416">
    <property type="entry name" value="SBP_bac_8"/>
    <property type="match status" value="1"/>
</dbReference>
<dbReference type="PROSITE" id="PS51318">
    <property type="entry name" value="TAT"/>
    <property type="match status" value="1"/>
</dbReference>
<keyword evidence="3" id="KW-0732">Signal</keyword>
<dbReference type="PANTHER" id="PTHR30222:SF17">
    <property type="entry name" value="SPERMIDINE_PUTRESCINE-BINDING PERIPLASMIC PROTEIN"/>
    <property type="match status" value="1"/>
</dbReference>
<evidence type="ECO:0000256" key="4">
    <source>
        <dbReference type="ARBA" id="ARBA00022764"/>
    </source>
</evidence>
<evidence type="ECO:0000313" key="7">
    <source>
        <dbReference type="Proteomes" id="UP000321638"/>
    </source>
</evidence>